<dbReference type="AlphaFoldDB" id="A0A8D8GSI2"/>
<feature type="transmembrane region" description="Helical" evidence="1">
    <location>
        <begin position="75"/>
        <end position="95"/>
    </location>
</feature>
<feature type="transmembrane region" description="Helical" evidence="1">
    <location>
        <begin position="42"/>
        <end position="63"/>
    </location>
</feature>
<evidence type="ECO:0000313" key="2">
    <source>
        <dbReference type="EMBL" id="CAG6518411.1"/>
    </source>
</evidence>
<keyword evidence="1" id="KW-0812">Transmembrane</keyword>
<keyword evidence="1" id="KW-1133">Transmembrane helix</keyword>
<sequence length="153" mass="17475">MVPLTFFPIVGGFYACLHIFGVLTGIWQLVADLVEEPTTLDVVFTVESIVSFIAHVFLLVGILKENVRYVRAFRVYFLVYVAQLSVLIIIAVLLIPNQQDYFWLEIALFNMVIFGLPIVFLINWILNGTVRYVEQENASRNDVESSCDKQILI</sequence>
<feature type="transmembrane region" description="Helical" evidence="1">
    <location>
        <begin position="101"/>
        <end position="126"/>
    </location>
</feature>
<protein>
    <submittedName>
        <fullName evidence="2">(northern house mosquito) hypothetical protein</fullName>
    </submittedName>
</protein>
<dbReference type="EMBL" id="HBUE01282804">
    <property type="protein sequence ID" value="CAG6569944.1"/>
    <property type="molecule type" value="Transcribed_RNA"/>
</dbReference>
<name>A0A8D8GSI2_CULPI</name>
<proteinExistence type="predicted"/>
<reference evidence="2" key="1">
    <citation type="submission" date="2021-05" db="EMBL/GenBank/DDBJ databases">
        <authorList>
            <person name="Alioto T."/>
            <person name="Alioto T."/>
            <person name="Gomez Garrido J."/>
        </authorList>
    </citation>
    <scope>NUCLEOTIDE SEQUENCE</scope>
</reference>
<accession>A0A8D8GSI2</accession>
<dbReference type="EMBL" id="HBUE01024853">
    <property type="protein sequence ID" value="CAG6454163.1"/>
    <property type="molecule type" value="Transcribed_RNA"/>
</dbReference>
<dbReference type="EMBL" id="HBUE01177282">
    <property type="protein sequence ID" value="CAG6518411.1"/>
    <property type="molecule type" value="Transcribed_RNA"/>
</dbReference>
<keyword evidence="1" id="KW-0472">Membrane</keyword>
<evidence type="ECO:0000256" key="1">
    <source>
        <dbReference type="SAM" id="Phobius"/>
    </source>
</evidence>
<feature type="transmembrane region" description="Helical" evidence="1">
    <location>
        <begin position="7"/>
        <end position="30"/>
    </location>
</feature>
<organism evidence="2">
    <name type="scientific">Culex pipiens</name>
    <name type="common">House mosquito</name>
    <dbReference type="NCBI Taxonomy" id="7175"/>
    <lineage>
        <taxon>Eukaryota</taxon>
        <taxon>Metazoa</taxon>
        <taxon>Ecdysozoa</taxon>
        <taxon>Arthropoda</taxon>
        <taxon>Hexapoda</taxon>
        <taxon>Insecta</taxon>
        <taxon>Pterygota</taxon>
        <taxon>Neoptera</taxon>
        <taxon>Endopterygota</taxon>
        <taxon>Diptera</taxon>
        <taxon>Nematocera</taxon>
        <taxon>Culicoidea</taxon>
        <taxon>Culicidae</taxon>
        <taxon>Culicinae</taxon>
        <taxon>Culicini</taxon>
        <taxon>Culex</taxon>
        <taxon>Culex</taxon>
    </lineage>
</organism>